<dbReference type="InterPro" id="IPR013785">
    <property type="entry name" value="Aldolase_TIM"/>
</dbReference>
<keyword evidence="4 5" id="KW-0411">Iron-sulfur</keyword>
<feature type="binding site" evidence="6">
    <location>
        <position position="138"/>
    </location>
    <ligand>
        <name>(3R)-3-methyl-D-ornithine</name>
        <dbReference type="ChEBI" id="CHEBI:64642"/>
    </ligand>
</feature>
<dbReference type="PANTHER" id="PTHR43726">
    <property type="entry name" value="3-METHYLORNITHINE SYNTHASE"/>
    <property type="match status" value="1"/>
</dbReference>
<keyword evidence="1 5" id="KW-0949">S-adenosyl-L-methionine</keyword>
<dbReference type="NCBIfam" id="TIGR03956">
    <property type="entry name" value="rSAM_HydE"/>
    <property type="match status" value="1"/>
</dbReference>
<dbReference type="SFLD" id="SFLDF00348">
    <property type="entry name" value="FeFe_hydrogenase_maturase_(Hyd"/>
    <property type="match status" value="1"/>
</dbReference>
<dbReference type="Proteomes" id="UP000324143">
    <property type="component" value="Unassembled WGS sequence"/>
</dbReference>
<dbReference type="SMART" id="SM00729">
    <property type="entry name" value="Elp3"/>
    <property type="match status" value="1"/>
</dbReference>
<dbReference type="InterPro" id="IPR058240">
    <property type="entry name" value="rSAM_sf"/>
</dbReference>
<accession>A0A5D0MLK3</accession>
<feature type="binding site" evidence="6">
    <location>
        <position position="234"/>
    </location>
    <ligand>
        <name>S-adenosyl-L-methionine</name>
        <dbReference type="ChEBI" id="CHEBI:59789"/>
    </ligand>
</feature>
<proteinExistence type="predicted"/>
<keyword evidence="3 5" id="KW-0408">Iron</keyword>
<feature type="binding site" evidence="5">
    <location>
        <position position="68"/>
    </location>
    <ligand>
        <name>[4Fe-4S] cluster</name>
        <dbReference type="ChEBI" id="CHEBI:49883"/>
        <note>4Fe-4S-S-AdoMet</note>
    </ligand>
</feature>
<evidence type="ECO:0000256" key="5">
    <source>
        <dbReference type="PIRSR" id="PIRSR004762-1"/>
    </source>
</evidence>
<dbReference type="InterPro" id="IPR024021">
    <property type="entry name" value="FeFe-hyd_HydE_rSAM"/>
</dbReference>
<evidence type="ECO:0000313" key="9">
    <source>
        <dbReference type="Proteomes" id="UP000324143"/>
    </source>
</evidence>
<dbReference type="SFLD" id="SFLDG01280">
    <property type="entry name" value="HydE/PylB-like"/>
    <property type="match status" value="1"/>
</dbReference>
<feature type="domain" description="Radical SAM core" evidence="7">
    <location>
        <begin position="47"/>
        <end position="270"/>
    </location>
</feature>
<evidence type="ECO:0000256" key="2">
    <source>
        <dbReference type="ARBA" id="ARBA00022723"/>
    </source>
</evidence>
<dbReference type="GO" id="GO:0051539">
    <property type="term" value="F:4 iron, 4 sulfur cluster binding"/>
    <property type="evidence" value="ECO:0007669"/>
    <property type="project" value="UniProtKB-KW"/>
</dbReference>
<dbReference type="Pfam" id="PF04055">
    <property type="entry name" value="Radical_SAM"/>
    <property type="match status" value="1"/>
</dbReference>
<dbReference type="Gene3D" id="3.20.20.70">
    <property type="entry name" value="Aldolase class I"/>
    <property type="match status" value="1"/>
</dbReference>
<keyword evidence="2" id="KW-0479">Metal-binding</keyword>
<keyword evidence="5" id="KW-0004">4Fe-4S</keyword>
<evidence type="ECO:0000313" key="8">
    <source>
        <dbReference type="EMBL" id="TYB31449.1"/>
    </source>
</evidence>
<evidence type="ECO:0000256" key="3">
    <source>
        <dbReference type="ARBA" id="ARBA00023004"/>
    </source>
</evidence>
<dbReference type="CDD" id="cd01335">
    <property type="entry name" value="Radical_SAM"/>
    <property type="match status" value="1"/>
</dbReference>
<protein>
    <submittedName>
        <fullName evidence="8">[FeFe] hydrogenase H-cluster radical SAM maturase HydE</fullName>
    </submittedName>
</protein>
<dbReference type="InterPro" id="IPR007197">
    <property type="entry name" value="rSAM"/>
</dbReference>
<dbReference type="PROSITE" id="PS51918">
    <property type="entry name" value="RADICAL_SAM"/>
    <property type="match status" value="1"/>
</dbReference>
<feature type="binding site" evidence="5">
    <location>
        <position position="65"/>
    </location>
    <ligand>
        <name>[4Fe-4S] cluster</name>
        <dbReference type="ChEBI" id="CHEBI:49883"/>
        <note>4Fe-4S-S-AdoMet</note>
    </ligand>
</feature>
<dbReference type="InterPro" id="IPR034422">
    <property type="entry name" value="HydE/PylB-like"/>
</dbReference>
<evidence type="ECO:0000256" key="6">
    <source>
        <dbReference type="PIRSR" id="PIRSR004762-2"/>
    </source>
</evidence>
<dbReference type="SFLD" id="SFLDS00029">
    <property type="entry name" value="Radical_SAM"/>
    <property type="match status" value="1"/>
</dbReference>
<evidence type="ECO:0000256" key="1">
    <source>
        <dbReference type="ARBA" id="ARBA00022691"/>
    </source>
</evidence>
<gene>
    <name evidence="8" type="primary">hydE</name>
    <name evidence="8" type="ORF">FXF47_03805</name>
</gene>
<dbReference type="SUPFAM" id="SSF102114">
    <property type="entry name" value="Radical SAM enzymes"/>
    <property type="match status" value="1"/>
</dbReference>
<evidence type="ECO:0000256" key="4">
    <source>
        <dbReference type="ARBA" id="ARBA00023014"/>
    </source>
</evidence>
<reference evidence="8" key="1">
    <citation type="submission" date="2019-08" db="EMBL/GenBank/DDBJ databases">
        <title>Genomic characterization of a novel candidate phylum (ARYD3) from a high temperature, high salinity tertiary oil reservoir in north central Oklahoma, USA.</title>
        <authorList>
            <person name="Youssef N.H."/>
            <person name="Yadav A."/>
            <person name="Elshahed M.S."/>
        </authorList>
    </citation>
    <scope>NUCLEOTIDE SEQUENCE [LARGE SCALE GENOMIC DNA]</scope>
    <source>
        <strain evidence="8">ARYD3</strain>
    </source>
</reference>
<organism evidence="8 9">
    <name type="scientific">Candidatus Mcinerneyibacterium aminivorans</name>
    <dbReference type="NCBI Taxonomy" id="2703815"/>
    <lineage>
        <taxon>Bacteria</taxon>
        <taxon>Candidatus Macinerneyibacteriota</taxon>
        <taxon>Candidatus Mcinerneyibacteria</taxon>
        <taxon>Candidatus Mcinerneyibacteriales</taxon>
        <taxon>Candidatus Mcinerneyibacteriaceae</taxon>
        <taxon>Candidatus Mcinerneyibacterium</taxon>
    </lineage>
</organism>
<dbReference type="PANTHER" id="PTHR43726:SF1">
    <property type="entry name" value="BIOTIN SYNTHASE"/>
    <property type="match status" value="1"/>
</dbReference>
<feature type="binding site" evidence="6">
    <location>
        <position position="163"/>
    </location>
    <ligand>
        <name>S-adenosyl-L-methionine</name>
        <dbReference type="ChEBI" id="CHEBI:59789"/>
    </ligand>
</feature>
<feature type="binding site" evidence="5">
    <location>
        <position position="61"/>
    </location>
    <ligand>
        <name>[4Fe-4S] cluster</name>
        <dbReference type="ChEBI" id="CHEBI:49883"/>
        <note>4Fe-4S-S-AdoMet</note>
    </ligand>
</feature>
<dbReference type="PIRSF" id="PIRSF004762">
    <property type="entry name" value="CHP00423"/>
    <property type="match status" value="1"/>
</dbReference>
<dbReference type="GO" id="GO:0046872">
    <property type="term" value="F:metal ion binding"/>
    <property type="evidence" value="ECO:0007669"/>
    <property type="project" value="UniProtKB-KW"/>
</dbReference>
<dbReference type="GO" id="GO:0016740">
    <property type="term" value="F:transferase activity"/>
    <property type="evidence" value="ECO:0007669"/>
    <property type="project" value="TreeGrafter"/>
</dbReference>
<dbReference type="SFLD" id="SFLDG01060">
    <property type="entry name" value="BATS_domain_containing"/>
    <property type="match status" value="1"/>
</dbReference>
<dbReference type="AlphaFoldDB" id="A0A5D0MLK3"/>
<feature type="binding site" evidence="6">
    <location>
        <position position="183"/>
    </location>
    <ligand>
        <name>S-adenosyl-L-methionine</name>
        <dbReference type="ChEBI" id="CHEBI:59789"/>
    </ligand>
</feature>
<comment type="cofactor">
    <cofactor evidence="5">
        <name>[4Fe-4S] cluster</name>
        <dbReference type="ChEBI" id="CHEBI:49883"/>
    </cofactor>
    <text evidence="5">Binds 1 [4Fe-4S] cluster. The cluster is coordinated with 3 cysteines and an exchangeable S-adenosyl-L-methionine.</text>
</comment>
<dbReference type="InterPro" id="IPR006638">
    <property type="entry name" value="Elp3/MiaA/NifB-like_rSAM"/>
</dbReference>
<name>A0A5D0MLK3_9BACT</name>
<comment type="caution">
    <text evidence="8">The sequence shown here is derived from an EMBL/GenBank/DDBJ whole genome shotgun (WGS) entry which is preliminary data.</text>
</comment>
<evidence type="ECO:0000259" key="7">
    <source>
        <dbReference type="PROSITE" id="PS51918"/>
    </source>
</evidence>
<dbReference type="EMBL" id="VSIX01000033">
    <property type="protein sequence ID" value="TYB31449.1"/>
    <property type="molecule type" value="Genomic_DNA"/>
</dbReference>
<keyword evidence="9" id="KW-1185">Reference proteome</keyword>
<sequence>MNKIKNILNKNNLSREDMKYIFKLEDKNQLQYLYDYAYQIKEKYVDKKVYFRGIVEFSNICEKDCYYCGIRKSNSNMDRYTMDEKEIIEAAQWAYENEYGSLVLQSGERTDNEYVEFVEELLKKIKSIGDGALGITLSLGEQSYDTYRRWYEAGAHRYLLRIETSSKRLYEKLHPSNHNFKSRFQCLQNLREIGYQVGTGVMIGLPYQKVGNMVDDVEFYRKFNIDMVGMGPYLKHMDTPLAKKVINFDEKKQLQLGLKIIALTRIVMKDINIAATTALQALNPVGRELGLKAGANVVMPNITDKKYREYYKLYENKPCIDEESKECRSCLKKRVESIGEKVGFNEWGDSPHYFKRISQKE</sequence>